<accession>A0A087HRG5</accession>
<dbReference type="Proteomes" id="UP000029120">
    <property type="component" value="Chromosome 1"/>
</dbReference>
<dbReference type="InterPro" id="IPR002160">
    <property type="entry name" value="Prot_inh_Kunz-lg"/>
</dbReference>
<dbReference type="Pfam" id="PF00197">
    <property type="entry name" value="Kunitz_legume"/>
    <property type="match status" value="1"/>
</dbReference>
<reference evidence="3" key="1">
    <citation type="journal article" date="2015" name="Nat. Plants">
        <title>Genome expansion of Arabis alpina linked with retrotransposition and reduced symmetric DNA methylation.</title>
        <authorList>
            <person name="Willing E.M."/>
            <person name="Rawat V."/>
            <person name="Mandakova T."/>
            <person name="Maumus F."/>
            <person name="James G.V."/>
            <person name="Nordstroem K.J."/>
            <person name="Becker C."/>
            <person name="Warthmann N."/>
            <person name="Chica C."/>
            <person name="Szarzynska B."/>
            <person name="Zytnicki M."/>
            <person name="Albani M.C."/>
            <person name="Kiefer C."/>
            <person name="Bergonzi S."/>
            <person name="Castaings L."/>
            <person name="Mateos J.L."/>
            <person name="Berns M.C."/>
            <person name="Bujdoso N."/>
            <person name="Piofczyk T."/>
            <person name="de Lorenzo L."/>
            <person name="Barrero-Sicilia C."/>
            <person name="Mateos I."/>
            <person name="Piednoel M."/>
            <person name="Hagmann J."/>
            <person name="Chen-Min-Tao R."/>
            <person name="Iglesias-Fernandez R."/>
            <person name="Schuster S.C."/>
            <person name="Alonso-Blanco C."/>
            <person name="Roudier F."/>
            <person name="Carbonero P."/>
            <person name="Paz-Ares J."/>
            <person name="Davis S.J."/>
            <person name="Pecinka A."/>
            <person name="Quesneville H."/>
            <person name="Colot V."/>
            <person name="Lysak M.A."/>
            <person name="Weigel D."/>
            <person name="Coupland G."/>
            <person name="Schneeberger K."/>
        </authorList>
    </citation>
    <scope>NUCLEOTIDE SEQUENCE [LARGE SCALE GENOMIC DNA]</scope>
    <source>
        <strain evidence="3">cv. Pajares</strain>
    </source>
</reference>
<gene>
    <name evidence="2" type="ordered locus">AALP_Aa1g293900</name>
</gene>
<dbReference type="PRINTS" id="PR00291">
    <property type="entry name" value="KUNITZINHBTR"/>
</dbReference>
<feature type="chain" id="PRO_5001823726" evidence="1">
    <location>
        <begin position="20"/>
        <end position="205"/>
    </location>
</feature>
<dbReference type="Gramene" id="KFK44717">
    <property type="protein sequence ID" value="KFK44717"/>
    <property type="gene ID" value="AALP_AA1G293900"/>
</dbReference>
<proteinExistence type="predicted"/>
<organism evidence="2 3">
    <name type="scientific">Arabis alpina</name>
    <name type="common">Alpine rock-cress</name>
    <dbReference type="NCBI Taxonomy" id="50452"/>
    <lineage>
        <taxon>Eukaryota</taxon>
        <taxon>Viridiplantae</taxon>
        <taxon>Streptophyta</taxon>
        <taxon>Embryophyta</taxon>
        <taxon>Tracheophyta</taxon>
        <taxon>Spermatophyta</taxon>
        <taxon>Magnoliopsida</taxon>
        <taxon>eudicotyledons</taxon>
        <taxon>Gunneridae</taxon>
        <taxon>Pentapetalae</taxon>
        <taxon>rosids</taxon>
        <taxon>malvids</taxon>
        <taxon>Brassicales</taxon>
        <taxon>Brassicaceae</taxon>
        <taxon>Arabideae</taxon>
        <taxon>Arabis</taxon>
    </lineage>
</organism>
<dbReference type="InterPro" id="IPR011065">
    <property type="entry name" value="Kunitz_inhibitor_STI-like_sf"/>
</dbReference>
<dbReference type="OrthoDB" id="1918435at2759"/>
<feature type="signal peptide" evidence="1">
    <location>
        <begin position="1"/>
        <end position="19"/>
    </location>
</feature>
<name>A0A087HRG5_ARAAL</name>
<dbReference type="SMART" id="SM00452">
    <property type="entry name" value="STI"/>
    <property type="match status" value="1"/>
</dbReference>
<dbReference type="AlphaFoldDB" id="A0A087HRG5"/>
<keyword evidence="3" id="KW-1185">Reference proteome</keyword>
<dbReference type="GO" id="GO:0004866">
    <property type="term" value="F:endopeptidase inhibitor activity"/>
    <property type="evidence" value="ECO:0007669"/>
    <property type="project" value="InterPro"/>
</dbReference>
<dbReference type="OMA" id="DRGNDIW"/>
<dbReference type="Gene3D" id="2.80.10.50">
    <property type="match status" value="1"/>
</dbReference>
<dbReference type="SUPFAM" id="SSF50386">
    <property type="entry name" value="STI-like"/>
    <property type="match status" value="1"/>
</dbReference>
<dbReference type="PANTHER" id="PTHR33107">
    <property type="entry name" value="KUNITZ TRYPSIN INHIBITOR 2"/>
    <property type="match status" value="1"/>
</dbReference>
<evidence type="ECO:0000313" key="2">
    <source>
        <dbReference type="EMBL" id="KFK44717.1"/>
    </source>
</evidence>
<protein>
    <submittedName>
        <fullName evidence="2">Uncharacterized protein</fullName>
    </submittedName>
</protein>
<keyword evidence="1" id="KW-0732">Signal</keyword>
<dbReference type="eggNOG" id="ENOG502R1JA">
    <property type="taxonomic scope" value="Eukaryota"/>
</dbReference>
<dbReference type="PANTHER" id="PTHR33107:SF89">
    <property type="entry name" value="KUNITZ TRYPSIN INHIBITOR 2"/>
    <property type="match status" value="1"/>
</dbReference>
<evidence type="ECO:0000313" key="3">
    <source>
        <dbReference type="Proteomes" id="UP000029120"/>
    </source>
</evidence>
<evidence type="ECO:0000256" key="1">
    <source>
        <dbReference type="SAM" id="SignalP"/>
    </source>
</evidence>
<dbReference type="MEROPS" id="I03.028"/>
<sequence length="205" mass="22440">MSLFLLVSAVAIIQEPVNDANGNPLKRQAQYFIQPVSREKGGGLVPQILTLTKFCPLGIVQTLLTSQPGLPVIISDPFSDKGNISTNIDLNIEFQSSIWTCTSSKIWTVDDSSSSSDKQYVTSGGSSGQKESFFQIQKYGNDQNTYKLVHNGKSVGTTPGLFGAPTLVLNDDDDDKNAFPVKFREVETSTENVFEKSSLRMFPSF</sequence>
<dbReference type="EMBL" id="CM002869">
    <property type="protein sequence ID" value="KFK44717.1"/>
    <property type="molecule type" value="Genomic_DNA"/>
</dbReference>